<proteinExistence type="predicted"/>
<evidence type="ECO:0000256" key="1">
    <source>
        <dbReference type="SAM" id="MobiDB-lite"/>
    </source>
</evidence>
<dbReference type="Proteomes" id="UP000483379">
    <property type="component" value="Unassembled WGS sequence"/>
</dbReference>
<comment type="caution">
    <text evidence="2">The sequence shown here is derived from an EMBL/GenBank/DDBJ whole genome shotgun (WGS) entry which is preliminary data.</text>
</comment>
<reference evidence="2 3" key="1">
    <citation type="submission" date="2020-02" db="EMBL/GenBank/DDBJ databases">
        <title>Genome sequences of Thiorhodococcus mannitoliphagus and Thiorhodococcus minor, purple sulfur photosynthetic bacteria in the gammaproteobacterial family, Chromatiaceae.</title>
        <authorList>
            <person name="Aviles F.A."/>
            <person name="Meyer T.E."/>
            <person name="Kyndt J.A."/>
        </authorList>
    </citation>
    <scope>NUCLEOTIDE SEQUENCE [LARGE SCALE GENOMIC DNA]</scope>
    <source>
        <strain evidence="2 3">DSM 11518</strain>
    </source>
</reference>
<gene>
    <name evidence="2" type="ORF">G3446_24275</name>
</gene>
<protein>
    <recommendedName>
        <fullName evidence="4">Helix-turn-helix domain-containing protein</fullName>
    </recommendedName>
</protein>
<organism evidence="2 3">
    <name type="scientific">Thiorhodococcus minor</name>
    <dbReference type="NCBI Taxonomy" id="57489"/>
    <lineage>
        <taxon>Bacteria</taxon>
        <taxon>Pseudomonadati</taxon>
        <taxon>Pseudomonadota</taxon>
        <taxon>Gammaproteobacteria</taxon>
        <taxon>Chromatiales</taxon>
        <taxon>Chromatiaceae</taxon>
        <taxon>Thiorhodococcus</taxon>
    </lineage>
</organism>
<evidence type="ECO:0008006" key="4">
    <source>
        <dbReference type="Google" id="ProtNLM"/>
    </source>
</evidence>
<feature type="compositionally biased region" description="Polar residues" evidence="1">
    <location>
        <begin position="204"/>
        <end position="217"/>
    </location>
</feature>
<evidence type="ECO:0000313" key="3">
    <source>
        <dbReference type="Proteomes" id="UP000483379"/>
    </source>
</evidence>
<dbReference type="RefSeq" id="WP_164456187.1">
    <property type="nucleotide sequence ID" value="NZ_JAAIJQ010000126.1"/>
</dbReference>
<accession>A0A6M0K7N6</accession>
<evidence type="ECO:0000313" key="2">
    <source>
        <dbReference type="EMBL" id="NEV64943.1"/>
    </source>
</evidence>
<sequence length="217" mass="24651">MDTKQRATRPSPTHPETELLNVLKTTLLLSSDAQVAAFLGITRATIHRVRHGQGRLGIQQRLKILDHIGFLDNRLWLNRLRPDRLNERIRRSGHALRQRQVRAPQRIERDLSIEGKLLDLVQDACGFRTDTELAEFLDVARITLSNGRAGRGSLGPRQRLRILNRFAPFDTERIDAVLDSTEVLIEAVREWADHQRERAGQDRANPSASAHSSADAR</sequence>
<name>A0A6M0K7N6_9GAMM</name>
<dbReference type="AlphaFoldDB" id="A0A6M0K7N6"/>
<feature type="region of interest" description="Disordered" evidence="1">
    <location>
        <begin position="195"/>
        <end position="217"/>
    </location>
</feature>
<dbReference type="EMBL" id="JAAIJQ010000126">
    <property type="protein sequence ID" value="NEV64943.1"/>
    <property type="molecule type" value="Genomic_DNA"/>
</dbReference>
<keyword evidence="3" id="KW-1185">Reference proteome</keyword>